<dbReference type="AlphaFoldDB" id="A0A923S1M0"/>
<evidence type="ECO:0000313" key="1">
    <source>
        <dbReference type="EMBL" id="MBC5764569.1"/>
    </source>
</evidence>
<dbReference type="InterPro" id="IPR013406">
    <property type="entry name" value="CHP02574_addiction_mod"/>
</dbReference>
<proteinExistence type="predicted"/>
<name>A0A923S1M0_9BURK</name>
<dbReference type="RefSeq" id="WP_187081028.1">
    <property type="nucleotide sequence ID" value="NZ_JACORU010000002.1"/>
</dbReference>
<keyword evidence="2" id="KW-1185">Reference proteome</keyword>
<dbReference type="Pfam" id="PF09720">
    <property type="entry name" value="Unstab_antitox"/>
    <property type="match status" value="1"/>
</dbReference>
<sequence length="123" mass="13603">MSDMSDLSKIEQAIAELGSDDLAELRLWLAAFRGRNVVSEPRAEYQIGGGLVAELAGKARKLAAEDRARLVDLLLGSLDDAADPDVEETWRAEIHRRVAAYERGESVLYDYDEVMAEAKRLAP</sequence>
<comment type="caution">
    <text evidence="1">The sequence shown here is derived from an EMBL/GenBank/DDBJ whole genome shotgun (WGS) entry which is preliminary data.</text>
</comment>
<dbReference type="EMBL" id="JACORU010000002">
    <property type="protein sequence ID" value="MBC5764569.1"/>
    <property type="molecule type" value="Genomic_DNA"/>
</dbReference>
<dbReference type="NCBIfam" id="TIGR02574">
    <property type="entry name" value="stabl_TIGR02574"/>
    <property type="match status" value="1"/>
</dbReference>
<accession>A0A923S1M0</accession>
<reference evidence="1" key="1">
    <citation type="submission" date="2020-08" db="EMBL/GenBank/DDBJ databases">
        <title>Ramlibacter sp. GTP1 16S ribosomal RNA gene genome sequencing and assembly.</title>
        <authorList>
            <person name="Kang M."/>
        </authorList>
    </citation>
    <scope>NUCLEOTIDE SEQUENCE</scope>
    <source>
        <strain evidence="1">GTP1</strain>
    </source>
</reference>
<organism evidence="1 2">
    <name type="scientific">Ramlibacter albus</name>
    <dbReference type="NCBI Taxonomy" id="2079448"/>
    <lineage>
        <taxon>Bacteria</taxon>
        <taxon>Pseudomonadati</taxon>
        <taxon>Pseudomonadota</taxon>
        <taxon>Betaproteobacteria</taxon>
        <taxon>Burkholderiales</taxon>
        <taxon>Comamonadaceae</taxon>
        <taxon>Ramlibacter</taxon>
    </lineage>
</organism>
<gene>
    <name evidence="1" type="ORF">H8R02_08920</name>
</gene>
<dbReference type="Proteomes" id="UP000596827">
    <property type="component" value="Unassembled WGS sequence"/>
</dbReference>
<protein>
    <submittedName>
        <fullName evidence="1">Addiction module protein</fullName>
    </submittedName>
</protein>
<evidence type="ECO:0000313" key="2">
    <source>
        <dbReference type="Proteomes" id="UP000596827"/>
    </source>
</evidence>